<name>C5C2K8_BEUC1</name>
<accession>C5C2K8</accession>
<dbReference type="STRING" id="471853.Bcav_1436"/>
<dbReference type="KEGG" id="bcv:Bcav_1436"/>
<reference evidence="6 7" key="1">
    <citation type="journal article" date="2009" name="Stand. Genomic Sci.">
        <title>Complete genome sequence of Beutenbergia cavernae type strain (HKI 0122).</title>
        <authorList>
            <person name="Land M."/>
            <person name="Pukall R."/>
            <person name="Abt B."/>
            <person name="Goker M."/>
            <person name="Rohde M."/>
            <person name="Glavina Del Rio T."/>
            <person name="Tice H."/>
            <person name="Copeland A."/>
            <person name="Cheng J.F."/>
            <person name="Lucas S."/>
            <person name="Chen F."/>
            <person name="Nolan M."/>
            <person name="Bruce D."/>
            <person name="Goodwin L."/>
            <person name="Pitluck S."/>
            <person name="Ivanova N."/>
            <person name="Mavromatis K."/>
            <person name="Ovchinnikova G."/>
            <person name="Pati A."/>
            <person name="Chen A."/>
            <person name="Palaniappan K."/>
            <person name="Hauser L."/>
            <person name="Chang Y.J."/>
            <person name="Jefferies C.C."/>
            <person name="Saunders E."/>
            <person name="Brettin T."/>
            <person name="Detter J.C."/>
            <person name="Han C."/>
            <person name="Chain P."/>
            <person name="Bristow J."/>
            <person name="Eisen J.A."/>
            <person name="Markowitz V."/>
            <person name="Hugenholtz P."/>
            <person name="Kyrpides N.C."/>
            <person name="Klenk H.P."/>
            <person name="Lapidus A."/>
        </authorList>
    </citation>
    <scope>NUCLEOTIDE SEQUENCE [LARGE SCALE GENOMIC DNA]</scope>
    <source>
        <strain evidence="7">ATCC BAA-8 / DSM 12333 / NBRC 16432</strain>
    </source>
</reference>
<dbReference type="InterPro" id="IPR026856">
    <property type="entry name" value="Sialidase_fam"/>
</dbReference>
<dbReference type="Pfam" id="PF13088">
    <property type="entry name" value="BNR_2"/>
    <property type="match status" value="1"/>
</dbReference>
<evidence type="ECO:0000313" key="6">
    <source>
        <dbReference type="EMBL" id="ACQ79694.1"/>
    </source>
</evidence>
<dbReference type="GO" id="GO:0004308">
    <property type="term" value="F:exo-alpha-sialidase activity"/>
    <property type="evidence" value="ECO:0007669"/>
    <property type="project" value="UniProtKB-EC"/>
</dbReference>
<gene>
    <name evidence="6" type="ordered locus">Bcav_1436</name>
</gene>
<dbReference type="SUPFAM" id="SSF50939">
    <property type="entry name" value="Sialidases"/>
    <property type="match status" value="1"/>
</dbReference>
<dbReference type="EC" id="3.2.1.18" evidence="3"/>
<dbReference type="HOGENOM" id="CLU_024620_1_0_11"/>
<feature type="domain" description="Sialidase" evidence="5">
    <location>
        <begin position="44"/>
        <end position="342"/>
    </location>
</feature>
<dbReference type="EMBL" id="CP001618">
    <property type="protein sequence ID" value="ACQ79694.1"/>
    <property type="molecule type" value="Genomic_DNA"/>
</dbReference>
<dbReference type="Proteomes" id="UP000007962">
    <property type="component" value="Chromosome"/>
</dbReference>
<keyword evidence="7" id="KW-1185">Reference proteome</keyword>
<dbReference type="PANTHER" id="PTHR10628">
    <property type="entry name" value="SIALIDASE"/>
    <property type="match status" value="1"/>
</dbReference>
<dbReference type="GO" id="GO:0005737">
    <property type="term" value="C:cytoplasm"/>
    <property type="evidence" value="ECO:0007669"/>
    <property type="project" value="TreeGrafter"/>
</dbReference>
<proteinExistence type="inferred from homology"/>
<dbReference type="GO" id="GO:0009313">
    <property type="term" value="P:oligosaccharide catabolic process"/>
    <property type="evidence" value="ECO:0007669"/>
    <property type="project" value="TreeGrafter"/>
</dbReference>
<dbReference type="AlphaFoldDB" id="C5C2K8"/>
<dbReference type="RefSeq" id="WP_015881934.1">
    <property type="nucleotide sequence ID" value="NC_012669.1"/>
</dbReference>
<comment type="similarity">
    <text evidence="2">Belongs to the glycosyl hydrolase 33 family.</text>
</comment>
<sequence>MHPPSFGVDAGTGPGATTLFAAGTHGYAGFRIPALLRVGRHVLAFCEGRTTSLSDTGEIRLVLRRSADDGRTWGPLEVVAAEQTRTIGNPVPFATADGAVVLLTTTNGATRSESELKRPGVPAEERRRVWVQRADSPDAPFSAPLEITADVKPDDWGWYATGPSGGVRLTDGPFAGRLVAACAHSRLDAPPGTRAYGTHLVLSDDDGRTWRRGATDSPPRHDGLNPNEATVAPSGGSLYVNARNESEGGGRLGAWSDDGGETFRAPFRRHDDIASPAVQGHVVAREDGDLVLGLPADPGARRDLALRRSSDGGGTWGAPDVVVPGPAAYSSLGVRPDGGLDILVERGESSPYEQIAHLTLPTRGTTP</sequence>
<evidence type="ECO:0000256" key="2">
    <source>
        <dbReference type="ARBA" id="ARBA00009348"/>
    </source>
</evidence>
<dbReference type="InterPro" id="IPR036278">
    <property type="entry name" value="Sialidase_sf"/>
</dbReference>
<dbReference type="InterPro" id="IPR011040">
    <property type="entry name" value="Sialidase"/>
</dbReference>
<dbReference type="CAZy" id="GH33">
    <property type="family name" value="Glycoside Hydrolase Family 33"/>
</dbReference>
<feature type="region of interest" description="Disordered" evidence="4">
    <location>
        <begin position="207"/>
        <end position="235"/>
    </location>
</feature>
<organism evidence="6 7">
    <name type="scientific">Beutenbergia cavernae (strain ATCC BAA-8 / DSM 12333 / CCUG 43141 / JCM 11478 / NBRC 16432 / NCIMB 13614 / HKI 0122)</name>
    <dbReference type="NCBI Taxonomy" id="471853"/>
    <lineage>
        <taxon>Bacteria</taxon>
        <taxon>Bacillati</taxon>
        <taxon>Actinomycetota</taxon>
        <taxon>Actinomycetes</taxon>
        <taxon>Micrococcales</taxon>
        <taxon>Beutenbergiaceae</taxon>
        <taxon>Beutenbergia</taxon>
    </lineage>
</organism>
<dbReference type="CDD" id="cd15482">
    <property type="entry name" value="Sialidase_non-viral"/>
    <property type="match status" value="1"/>
</dbReference>
<dbReference type="GO" id="GO:0016020">
    <property type="term" value="C:membrane"/>
    <property type="evidence" value="ECO:0007669"/>
    <property type="project" value="TreeGrafter"/>
</dbReference>
<evidence type="ECO:0000259" key="5">
    <source>
        <dbReference type="Pfam" id="PF13088"/>
    </source>
</evidence>
<protein>
    <recommendedName>
        <fullName evidence="3">exo-alpha-sialidase</fullName>
        <ecNumber evidence="3">3.2.1.18</ecNumber>
    </recommendedName>
</protein>
<evidence type="ECO:0000313" key="7">
    <source>
        <dbReference type="Proteomes" id="UP000007962"/>
    </source>
</evidence>
<evidence type="ECO:0000256" key="1">
    <source>
        <dbReference type="ARBA" id="ARBA00000427"/>
    </source>
</evidence>
<dbReference type="PANTHER" id="PTHR10628:SF30">
    <property type="entry name" value="EXO-ALPHA-SIALIDASE"/>
    <property type="match status" value="1"/>
</dbReference>
<dbReference type="eggNOG" id="COG4409">
    <property type="taxonomic scope" value="Bacteria"/>
</dbReference>
<dbReference type="GO" id="GO:0006689">
    <property type="term" value="P:ganglioside catabolic process"/>
    <property type="evidence" value="ECO:0007669"/>
    <property type="project" value="TreeGrafter"/>
</dbReference>
<dbReference type="Gene3D" id="2.120.10.10">
    <property type="match status" value="1"/>
</dbReference>
<comment type="catalytic activity">
    <reaction evidence="1">
        <text>Hydrolysis of alpha-(2-&gt;3)-, alpha-(2-&gt;6)-, alpha-(2-&gt;8)- glycosidic linkages of terminal sialic acid residues in oligosaccharides, glycoproteins, glycolipids, colominic acid and synthetic substrates.</text>
        <dbReference type="EC" id="3.2.1.18"/>
    </reaction>
</comment>
<evidence type="ECO:0000256" key="3">
    <source>
        <dbReference type="ARBA" id="ARBA00012733"/>
    </source>
</evidence>
<evidence type="ECO:0000256" key="4">
    <source>
        <dbReference type="SAM" id="MobiDB-lite"/>
    </source>
</evidence>